<feature type="region of interest" description="Disordered" evidence="7">
    <location>
        <begin position="152"/>
        <end position="292"/>
    </location>
</feature>
<evidence type="ECO:0000256" key="4">
    <source>
        <dbReference type="ARBA" id="ARBA00023125"/>
    </source>
</evidence>
<reference evidence="10" key="1">
    <citation type="submission" date="2024-04" db="EMBL/GenBank/DDBJ databases">
        <authorList>
            <person name="Shaw F."/>
            <person name="Minotto A."/>
        </authorList>
    </citation>
    <scope>NUCLEOTIDE SEQUENCE [LARGE SCALE GENOMIC DNA]</scope>
</reference>
<evidence type="ECO:0000256" key="7">
    <source>
        <dbReference type="SAM" id="MobiDB-lite"/>
    </source>
</evidence>
<dbReference type="PROSITE" id="PS00036">
    <property type="entry name" value="BZIP_BASIC"/>
    <property type="match status" value="1"/>
</dbReference>
<proteinExistence type="inferred from homology"/>
<comment type="similarity">
    <text evidence="2">Belongs to the bZIP family.</text>
</comment>
<keyword evidence="5" id="KW-0804">Transcription</keyword>
<sequence length="716" mass="76896">MLTQRSGDWRMEETPPQTTPLTLILVFWPQQSSTNQLTQLLFLVAMLVDNTFNFQQPAFEDFFNMDLLAGPSTGNASSSGSSSRSSSHSPSSAFAALPPTPPNPYTVPDVQANDFFNFLDDDFTKTNPLAPPPTVAAPFDFLGSFDPSFSYGSAMQSSSPDSGVGSSGGSHSTAESPGIDPSLVGTPSGSKAMSDFDEEEEHENAHELETILESPLEDDSITPVKVGGKGKSARKGTVQSGGVVKKSGGTALKDKMENQPAMLSTTSMEPDDWRPTPEEYKKMSSKEKRQLRNKISARNFRVRRKEYINTLEGDIAERDRLIDHIRTELLGTKSENSALRQEIAALKKALLDGRGRSDTPVLPPPAPLPAVSAAMQAQKTPKGPLLTPNTHKDLPTSPRLGARSFWGGAASGLGGFGGITPVHTTLIPEWSSVLSGKPVSGGNAERRPSLQENINPTLNGFTASTVAGFGMGVTPQKNNNQQEKMQLPLNNNFDAFADKNLFTLKSMEDFRMQLWTRMGQQQALLRQQQQAQQAKEQPSPLNGLASGMRPHYFAKTSPTLSALLSGKSAASAYPTPPASPRMSHTPASTPTPQPQATPTEQQAMLAAVASQTLVRKLGSAFWDAFSGSSSSSGPSIRKDWDAEKVRKVLEGKAVVRVVDVDPQPQQPSPKPAPVSERSSPSASPKMLPVADKKNCGGACFTGVTNLLEEGIRNMHL</sequence>
<evidence type="ECO:0000256" key="2">
    <source>
        <dbReference type="ARBA" id="ARBA00007163"/>
    </source>
</evidence>
<evidence type="ECO:0000256" key="3">
    <source>
        <dbReference type="ARBA" id="ARBA00023015"/>
    </source>
</evidence>
<evidence type="ECO:0000313" key="10">
    <source>
        <dbReference type="Proteomes" id="UP001497453"/>
    </source>
</evidence>
<protein>
    <recommendedName>
        <fullName evidence="8">BZIP domain-containing protein</fullName>
    </recommendedName>
</protein>
<dbReference type="SUPFAM" id="SSF57959">
    <property type="entry name" value="Leucine zipper domain"/>
    <property type="match status" value="1"/>
</dbReference>
<organism evidence="9 10">
    <name type="scientific">Somion occarium</name>
    <dbReference type="NCBI Taxonomy" id="3059160"/>
    <lineage>
        <taxon>Eukaryota</taxon>
        <taxon>Fungi</taxon>
        <taxon>Dikarya</taxon>
        <taxon>Basidiomycota</taxon>
        <taxon>Agaricomycotina</taxon>
        <taxon>Agaricomycetes</taxon>
        <taxon>Polyporales</taxon>
        <taxon>Cerrenaceae</taxon>
        <taxon>Somion</taxon>
    </lineage>
</organism>
<feature type="compositionally biased region" description="Low complexity" evidence="7">
    <location>
        <begin position="235"/>
        <end position="250"/>
    </location>
</feature>
<feature type="region of interest" description="Disordered" evidence="7">
    <location>
        <begin position="568"/>
        <end position="600"/>
    </location>
</feature>
<keyword evidence="10" id="KW-1185">Reference proteome</keyword>
<keyword evidence="6" id="KW-0539">Nucleus</keyword>
<feature type="domain" description="BZIP" evidence="8">
    <location>
        <begin position="283"/>
        <end position="346"/>
    </location>
</feature>
<feature type="compositionally biased region" description="Low complexity" evidence="7">
    <location>
        <begin position="73"/>
        <end position="97"/>
    </location>
</feature>
<dbReference type="InterPro" id="IPR046347">
    <property type="entry name" value="bZIP_sf"/>
</dbReference>
<feature type="region of interest" description="Disordered" evidence="7">
    <location>
        <begin position="526"/>
        <end position="545"/>
    </location>
</feature>
<feature type="compositionally biased region" description="Basic and acidic residues" evidence="7">
    <location>
        <begin position="271"/>
        <end position="290"/>
    </location>
</feature>
<keyword evidence="4" id="KW-0238">DNA-binding</keyword>
<evidence type="ECO:0000259" key="8">
    <source>
        <dbReference type="PROSITE" id="PS50217"/>
    </source>
</evidence>
<dbReference type="PANTHER" id="PTHR47416">
    <property type="entry name" value="BASIC-LEUCINE ZIPPER TRANSCRIPTION FACTOR F-RELATED"/>
    <property type="match status" value="1"/>
</dbReference>
<name>A0ABP1DM22_9APHY</name>
<gene>
    <name evidence="9" type="ORF">GFSPODELE1_LOCUS7037</name>
</gene>
<comment type="subcellular location">
    <subcellularLocation>
        <location evidence="1">Nucleus</location>
    </subcellularLocation>
</comment>
<dbReference type="Proteomes" id="UP001497453">
    <property type="component" value="Chromosome 5"/>
</dbReference>
<dbReference type="Gene3D" id="1.20.5.170">
    <property type="match status" value="1"/>
</dbReference>
<evidence type="ECO:0000256" key="6">
    <source>
        <dbReference type="ARBA" id="ARBA00023242"/>
    </source>
</evidence>
<dbReference type="InterPro" id="IPR004827">
    <property type="entry name" value="bZIP"/>
</dbReference>
<evidence type="ECO:0000256" key="5">
    <source>
        <dbReference type="ARBA" id="ARBA00023163"/>
    </source>
</evidence>
<dbReference type="PANTHER" id="PTHR47416:SF8">
    <property type="entry name" value="BASIC-LEUCINE ZIPPER TRANSCRIPTION FACTOR E-RELATED"/>
    <property type="match status" value="1"/>
</dbReference>
<feature type="compositionally biased region" description="Low complexity" evidence="7">
    <location>
        <begin position="157"/>
        <end position="172"/>
    </location>
</feature>
<keyword evidence="3" id="KW-0805">Transcription regulation</keyword>
<evidence type="ECO:0000313" key="9">
    <source>
        <dbReference type="EMBL" id="CAL1708825.1"/>
    </source>
</evidence>
<evidence type="ECO:0000256" key="1">
    <source>
        <dbReference type="ARBA" id="ARBA00004123"/>
    </source>
</evidence>
<dbReference type="EMBL" id="OZ037948">
    <property type="protein sequence ID" value="CAL1708825.1"/>
    <property type="molecule type" value="Genomic_DNA"/>
</dbReference>
<dbReference type="PROSITE" id="PS50217">
    <property type="entry name" value="BZIP"/>
    <property type="match status" value="1"/>
</dbReference>
<dbReference type="CDD" id="cd14810">
    <property type="entry name" value="bZIP_u1"/>
    <property type="match status" value="1"/>
</dbReference>
<accession>A0ABP1DM22</accession>
<feature type="region of interest" description="Disordered" evidence="7">
    <location>
        <begin position="73"/>
        <end position="109"/>
    </location>
</feature>
<feature type="region of interest" description="Disordered" evidence="7">
    <location>
        <begin position="659"/>
        <end position="690"/>
    </location>
</feature>
<dbReference type="SMART" id="SM00338">
    <property type="entry name" value="BRLZ"/>
    <property type="match status" value="1"/>
</dbReference>